<dbReference type="Pfam" id="PF10282">
    <property type="entry name" value="Lactonase"/>
    <property type="match status" value="1"/>
</dbReference>
<dbReference type="Proteomes" id="UP000251211">
    <property type="component" value="Unassembled WGS sequence"/>
</dbReference>
<accession>A0AB38FDR3</accession>
<sequence length="355" mass="39168">MSEGSFRAYLAHGSRKISVLSFSPTSGKMVQLQDVVVNGDDVPEDVRAGRFMALAVSPDRRFLYATNRTAPYSFRSFAIDGTDGTLTYLGDAPAVESSPYITTDRTGRFLLAAYNPPDRRRRTGFVSVSAINNGFIQPPHQVIHTPPKTHGILPDASNRFVLAPACDGDVLVRFTFDEATGLLNPNELAPIVVRPESGPRHFVFHASNRYLYMLNEYDGSVYAYSFDPRDGAMSEIQIASVRPAEVDKDVNPRAGDLRITPDGKWLYAAVRVNCTIAAFAVDQITGRLTPAGHFPVDKEPRGFNIDPFGRYLIANGLMTNTAVTYEIDQNTGALTRVAETPTMEDPNWIEFVRLP</sequence>
<gene>
    <name evidence="2" type="primary">pgl_1</name>
    <name evidence="2" type="ORF">NCTC13229_02954</name>
</gene>
<evidence type="ECO:0000256" key="1">
    <source>
        <dbReference type="ARBA" id="ARBA00005564"/>
    </source>
</evidence>
<dbReference type="InterPro" id="IPR011045">
    <property type="entry name" value="N2O_reductase_N"/>
</dbReference>
<dbReference type="SUPFAM" id="SSF50974">
    <property type="entry name" value="Nitrous oxide reductase, N-terminal domain"/>
    <property type="match status" value="1"/>
</dbReference>
<dbReference type="AlphaFoldDB" id="A0AB38FDR3"/>
<proteinExistence type="inferred from homology"/>
<dbReference type="EC" id="3.1.1.31" evidence="2"/>
<organism evidence="2 3">
    <name type="scientific">Rhodococcus wratislaviensis</name>
    <name type="common">Tsukamurella wratislaviensis</name>
    <dbReference type="NCBI Taxonomy" id="44752"/>
    <lineage>
        <taxon>Bacteria</taxon>
        <taxon>Bacillati</taxon>
        <taxon>Actinomycetota</taxon>
        <taxon>Actinomycetes</taxon>
        <taxon>Mycobacteriales</taxon>
        <taxon>Nocardiaceae</taxon>
        <taxon>Rhodococcus</taxon>
    </lineage>
</organism>
<dbReference type="InterPro" id="IPR019405">
    <property type="entry name" value="Lactonase_7-beta_prop"/>
</dbReference>
<dbReference type="PANTHER" id="PTHR30344">
    <property type="entry name" value="6-PHOSPHOGLUCONOLACTONASE-RELATED"/>
    <property type="match status" value="1"/>
</dbReference>
<dbReference type="RefSeq" id="WP_112299908.1">
    <property type="nucleotide sequence ID" value="NZ_QTTP01000001.1"/>
</dbReference>
<evidence type="ECO:0000313" key="2">
    <source>
        <dbReference type="EMBL" id="SPZ39475.1"/>
    </source>
</evidence>
<dbReference type="GO" id="GO:0005829">
    <property type="term" value="C:cytosol"/>
    <property type="evidence" value="ECO:0007669"/>
    <property type="project" value="TreeGrafter"/>
</dbReference>
<protein>
    <submittedName>
        <fullName evidence="2">3-carboxymuconate cyclase</fullName>
        <ecNumber evidence="2">3.1.1.31</ecNumber>
    </submittedName>
</protein>
<dbReference type="EMBL" id="UAUI01000011">
    <property type="protein sequence ID" value="SPZ39475.1"/>
    <property type="molecule type" value="Genomic_DNA"/>
</dbReference>
<keyword evidence="2" id="KW-0378">Hydrolase</keyword>
<comment type="caution">
    <text evidence="2">The sequence shown here is derived from an EMBL/GenBank/DDBJ whole genome shotgun (WGS) entry which is preliminary data.</text>
</comment>
<reference evidence="2 3" key="1">
    <citation type="submission" date="2018-06" db="EMBL/GenBank/DDBJ databases">
        <authorList>
            <consortium name="Pathogen Informatics"/>
            <person name="Doyle S."/>
        </authorList>
    </citation>
    <scope>NUCLEOTIDE SEQUENCE [LARGE SCALE GENOMIC DNA]</scope>
    <source>
        <strain evidence="2 3">NCTC13229</strain>
    </source>
</reference>
<dbReference type="PANTHER" id="PTHR30344:SF1">
    <property type="entry name" value="6-PHOSPHOGLUCONOLACTONASE"/>
    <property type="match status" value="1"/>
</dbReference>
<comment type="similarity">
    <text evidence="1">Belongs to the cycloisomerase 2 family.</text>
</comment>
<dbReference type="InterPro" id="IPR015943">
    <property type="entry name" value="WD40/YVTN_repeat-like_dom_sf"/>
</dbReference>
<name>A0AB38FDR3_RHOWR</name>
<evidence type="ECO:0000313" key="3">
    <source>
        <dbReference type="Proteomes" id="UP000251211"/>
    </source>
</evidence>
<dbReference type="GO" id="GO:0017057">
    <property type="term" value="F:6-phosphogluconolactonase activity"/>
    <property type="evidence" value="ECO:0007669"/>
    <property type="project" value="UniProtKB-EC"/>
</dbReference>
<dbReference type="Gene3D" id="2.130.10.10">
    <property type="entry name" value="YVTN repeat-like/Quinoprotein amine dehydrogenase"/>
    <property type="match status" value="1"/>
</dbReference>
<dbReference type="InterPro" id="IPR050282">
    <property type="entry name" value="Cycloisomerase_2"/>
</dbReference>